<feature type="domain" description="Knr4/Smi1-like" evidence="1">
    <location>
        <begin position="26"/>
        <end position="171"/>
    </location>
</feature>
<reference evidence="2" key="1">
    <citation type="submission" date="2023-05" db="EMBL/GenBank/DDBJ databases">
        <authorList>
            <person name="Zhang X."/>
        </authorList>
    </citation>
    <scope>NUCLEOTIDE SEQUENCE</scope>
    <source>
        <strain evidence="2">YF14B1</strain>
    </source>
</reference>
<name>A0AAE3U6U5_9BACT</name>
<proteinExistence type="predicted"/>
<dbReference type="InterPro" id="IPR018958">
    <property type="entry name" value="Knr4/Smi1-like_dom"/>
</dbReference>
<comment type="caution">
    <text evidence="2">The sequence shown here is derived from an EMBL/GenBank/DDBJ whole genome shotgun (WGS) entry which is preliminary data.</text>
</comment>
<dbReference type="SUPFAM" id="SSF160631">
    <property type="entry name" value="SMI1/KNR4-like"/>
    <property type="match status" value="1"/>
</dbReference>
<dbReference type="AlphaFoldDB" id="A0AAE3U6U5"/>
<dbReference type="RefSeq" id="WP_313975657.1">
    <property type="nucleotide sequence ID" value="NZ_JASJOS010000001.1"/>
</dbReference>
<protein>
    <submittedName>
        <fullName evidence="2">SMI1/KNR4 family protein</fullName>
    </submittedName>
</protein>
<dbReference type="EMBL" id="JASJOS010000001">
    <property type="protein sequence ID" value="MDJ1479463.1"/>
    <property type="molecule type" value="Genomic_DNA"/>
</dbReference>
<evidence type="ECO:0000313" key="2">
    <source>
        <dbReference type="EMBL" id="MDJ1479463.1"/>
    </source>
</evidence>
<dbReference type="Proteomes" id="UP001241110">
    <property type="component" value="Unassembled WGS sequence"/>
</dbReference>
<dbReference type="PANTHER" id="PTHR47432:SF1">
    <property type="entry name" value="CELL WALL ASSEMBLY REGULATOR SMI1"/>
    <property type="match status" value="1"/>
</dbReference>
<evidence type="ECO:0000313" key="3">
    <source>
        <dbReference type="Proteomes" id="UP001241110"/>
    </source>
</evidence>
<dbReference type="PANTHER" id="PTHR47432">
    <property type="entry name" value="CELL WALL ASSEMBLY REGULATOR SMI1"/>
    <property type="match status" value="1"/>
</dbReference>
<dbReference type="Pfam" id="PF09346">
    <property type="entry name" value="SMI1_KNR4"/>
    <property type="match status" value="1"/>
</dbReference>
<dbReference type="InterPro" id="IPR051873">
    <property type="entry name" value="KNR4/SMI1_regulator"/>
</dbReference>
<sequence>MVSLVSILDQQLKNSRTDFYRKLNFPLTTKEIHEIEEQYGIVLPEDLKALYLWKNGQANDCYESFVNNSVFLSLQDALEIATEMTSLIGTEFDSENWWNKDWIPVFHNGGGDYICYDLGGTFTGRKGQLIEFWHADNDRNVIAPDLFSFIGMLNRYYQTHNPNTLDEYIELDNIPGYPENFMV</sequence>
<accession>A0AAE3U6U5</accession>
<gene>
    <name evidence="2" type="ORF">QNI16_03135</name>
</gene>
<dbReference type="Gene3D" id="3.40.1580.10">
    <property type="entry name" value="SMI1/KNR4-like"/>
    <property type="match status" value="1"/>
</dbReference>
<organism evidence="2 3">
    <name type="scientific">Xanthocytophaga flava</name>
    <dbReference type="NCBI Taxonomy" id="3048013"/>
    <lineage>
        <taxon>Bacteria</taxon>
        <taxon>Pseudomonadati</taxon>
        <taxon>Bacteroidota</taxon>
        <taxon>Cytophagia</taxon>
        <taxon>Cytophagales</taxon>
        <taxon>Rhodocytophagaceae</taxon>
        <taxon>Xanthocytophaga</taxon>
    </lineage>
</organism>
<evidence type="ECO:0000259" key="1">
    <source>
        <dbReference type="SMART" id="SM00860"/>
    </source>
</evidence>
<dbReference type="InterPro" id="IPR037883">
    <property type="entry name" value="Knr4/Smi1-like_sf"/>
</dbReference>
<dbReference type="SMART" id="SM00860">
    <property type="entry name" value="SMI1_KNR4"/>
    <property type="match status" value="1"/>
</dbReference>